<evidence type="ECO:0000313" key="3">
    <source>
        <dbReference type="Proteomes" id="UP001235343"/>
    </source>
</evidence>
<evidence type="ECO:0000313" key="2">
    <source>
        <dbReference type="EMBL" id="MDL4842138.1"/>
    </source>
</evidence>
<evidence type="ECO:0000256" key="1">
    <source>
        <dbReference type="SAM" id="Phobius"/>
    </source>
</evidence>
<organism evidence="2 3">
    <name type="scientific">Aquibacillus rhizosphaerae</name>
    <dbReference type="NCBI Taxonomy" id="3051431"/>
    <lineage>
        <taxon>Bacteria</taxon>
        <taxon>Bacillati</taxon>
        <taxon>Bacillota</taxon>
        <taxon>Bacilli</taxon>
        <taxon>Bacillales</taxon>
        <taxon>Bacillaceae</taxon>
        <taxon>Aquibacillus</taxon>
    </lineage>
</organism>
<keyword evidence="3" id="KW-1185">Reference proteome</keyword>
<reference evidence="2 3" key="1">
    <citation type="submission" date="2023-06" db="EMBL/GenBank/DDBJ databases">
        <title>Aquibacillus rhizosphaerae LR5S19.</title>
        <authorList>
            <person name="Sun J.-Q."/>
        </authorList>
    </citation>
    <scope>NUCLEOTIDE SEQUENCE [LARGE SCALE GENOMIC DNA]</scope>
    <source>
        <strain evidence="2 3">LR5S19</strain>
    </source>
</reference>
<dbReference type="EMBL" id="JASTZU010000057">
    <property type="protein sequence ID" value="MDL4842138.1"/>
    <property type="molecule type" value="Genomic_DNA"/>
</dbReference>
<feature type="transmembrane region" description="Helical" evidence="1">
    <location>
        <begin position="54"/>
        <end position="78"/>
    </location>
</feature>
<feature type="transmembrane region" description="Helical" evidence="1">
    <location>
        <begin position="26"/>
        <end position="48"/>
    </location>
</feature>
<protein>
    <recommendedName>
        <fullName evidence="4">DUF4133 domain-containing protein</fullName>
    </recommendedName>
</protein>
<keyword evidence="1" id="KW-0812">Transmembrane</keyword>
<evidence type="ECO:0008006" key="4">
    <source>
        <dbReference type="Google" id="ProtNLM"/>
    </source>
</evidence>
<keyword evidence="1" id="KW-0472">Membrane</keyword>
<dbReference type="Proteomes" id="UP001235343">
    <property type="component" value="Unassembled WGS sequence"/>
</dbReference>
<keyword evidence="1" id="KW-1133">Transmembrane helix</keyword>
<gene>
    <name evidence="2" type="ORF">QQS35_17000</name>
</gene>
<accession>A0ABT7L8F1</accession>
<proteinExistence type="predicted"/>
<comment type="caution">
    <text evidence="2">The sequence shown here is derived from an EMBL/GenBank/DDBJ whole genome shotgun (WGS) entry which is preliminary data.</text>
</comment>
<dbReference type="RefSeq" id="WP_285933421.1">
    <property type="nucleotide sequence ID" value="NZ_JASTZU010000057.1"/>
</dbReference>
<sequence>MTKFIQFLFGKPYRKGKTFGSRILRLMYWGMVVYYFLVLGLLLVNTIFNMDAIFALFVAIIFFPVSFRLIYFLIGANLDYKKGRWMMPIGAKSYRGQAIRRQMHRTSQNMKR</sequence>
<name>A0ABT7L8F1_9BACI</name>